<comment type="caution">
    <text evidence="1">The sequence shown here is derived from an EMBL/GenBank/DDBJ whole genome shotgun (WGS) entry which is preliminary data.</text>
</comment>
<evidence type="ECO:0000313" key="1">
    <source>
        <dbReference type="EMBL" id="KAJ1349554.1"/>
    </source>
</evidence>
<dbReference type="Proteomes" id="UP001196413">
    <property type="component" value="Unassembled WGS sequence"/>
</dbReference>
<accession>A0AAD5QH93</accession>
<keyword evidence="2" id="KW-1185">Reference proteome</keyword>
<reference evidence="1" key="1">
    <citation type="submission" date="2021-06" db="EMBL/GenBank/DDBJ databases">
        <title>Parelaphostrongylus tenuis whole genome reference sequence.</title>
        <authorList>
            <person name="Garwood T.J."/>
            <person name="Larsen P.A."/>
            <person name="Fountain-Jones N.M."/>
            <person name="Garbe J.R."/>
            <person name="Macchietto M.G."/>
            <person name="Kania S.A."/>
            <person name="Gerhold R.W."/>
            <person name="Richards J.E."/>
            <person name="Wolf T.M."/>
        </authorList>
    </citation>
    <scope>NUCLEOTIDE SEQUENCE</scope>
    <source>
        <strain evidence="1">MNPRO001-30</strain>
        <tissue evidence="1">Meninges</tissue>
    </source>
</reference>
<proteinExistence type="predicted"/>
<dbReference type="EMBL" id="JAHQIW010000689">
    <property type="protein sequence ID" value="KAJ1349554.1"/>
    <property type="molecule type" value="Genomic_DNA"/>
</dbReference>
<sequence length="78" mass="8786">MSFVWFGFVKDIYPNVLSSQPSPRPFTNLRTTFLEASDNPVIWLLVSLVADEDVRTSVCVRLSLNNLFFHNSAGHSPS</sequence>
<dbReference type="AlphaFoldDB" id="A0AAD5QH93"/>
<evidence type="ECO:0000313" key="2">
    <source>
        <dbReference type="Proteomes" id="UP001196413"/>
    </source>
</evidence>
<gene>
    <name evidence="1" type="ORF">KIN20_005144</name>
</gene>
<protein>
    <submittedName>
        <fullName evidence="1">Uncharacterized protein</fullName>
    </submittedName>
</protein>
<name>A0AAD5QH93_PARTN</name>
<organism evidence="1 2">
    <name type="scientific">Parelaphostrongylus tenuis</name>
    <name type="common">Meningeal worm</name>
    <dbReference type="NCBI Taxonomy" id="148309"/>
    <lineage>
        <taxon>Eukaryota</taxon>
        <taxon>Metazoa</taxon>
        <taxon>Ecdysozoa</taxon>
        <taxon>Nematoda</taxon>
        <taxon>Chromadorea</taxon>
        <taxon>Rhabditida</taxon>
        <taxon>Rhabditina</taxon>
        <taxon>Rhabditomorpha</taxon>
        <taxon>Strongyloidea</taxon>
        <taxon>Metastrongylidae</taxon>
        <taxon>Parelaphostrongylus</taxon>
    </lineage>
</organism>